<dbReference type="OrthoDB" id="661148at2759"/>
<evidence type="ECO:0000256" key="1">
    <source>
        <dbReference type="SAM" id="Coils"/>
    </source>
</evidence>
<dbReference type="AlphaFoldDB" id="G4TJ24"/>
<dbReference type="EMBL" id="CAFZ01000114">
    <property type="protein sequence ID" value="CCA71326.1"/>
    <property type="molecule type" value="Genomic_DNA"/>
</dbReference>
<name>G4TJ24_SERID</name>
<keyword evidence="1" id="KW-0175">Coiled coil</keyword>
<feature type="compositionally biased region" description="Pro residues" evidence="2">
    <location>
        <begin position="688"/>
        <end position="697"/>
    </location>
</feature>
<gene>
    <name evidence="3" type="ORF">PIIN_05265</name>
</gene>
<reference evidence="3 4" key="1">
    <citation type="journal article" date="2011" name="PLoS Pathog.">
        <title>Endophytic Life Strategies Decoded by Genome and Transcriptome Analyses of the Mutualistic Root Symbiont Piriformospora indica.</title>
        <authorList>
            <person name="Zuccaro A."/>
            <person name="Lahrmann U."/>
            <person name="Guldener U."/>
            <person name="Langen G."/>
            <person name="Pfiffi S."/>
            <person name="Biedenkopf D."/>
            <person name="Wong P."/>
            <person name="Samans B."/>
            <person name="Grimm C."/>
            <person name="Basiewicz M."/>
            <person name="Murat C."/>
            <person name="Martin F."/>
            <person name="Kogel K.H."/>
        </authorList>
    </citation>
    <scope>NUCLEOTIDE SEQUENCE [LARGE SCALE GENOMIC DNA]</scope>
    <source>
        <strain evidence="3 4">DSM 11827</strain>
    </source>
</reference>
<feature type="region of interest" description="Disordered" evidence="2">
    <location>
        <begin position="196"/>
        <end position="265"/>
    </location>
</feature>
<evidence type="ECO:0000313" key="3">
    <source>
        <dbReference type="EMBL" id="CCA71326.1"/>
    </source>
</evidence>
<proteinExistence type="predicted"/>
<comment type="caution">
    <text evidence="3">The sequence shown here is derived from an EMBL/GenBank/DDBJ whole genome shotgun (WGS) entry which is preliminary data.</text>
</comment>
<dbReference type="HOGENOM" id="CLU_315252_0_0_1"/>
<feature type="region of interest" description="Disordered" evidence="2">
    <location>
        <begin position="503"/>
        <end position="558"/>
    </location>
</feature>
<dbReference type="OMA" id="FMEANAW"/>
<feature type="region of interest" description="Disordered" evidence="2">
    <location>
        <begin position="648"/>
        <end position="772"/>
    </location>
</feature>
<evidence type="ECO:0000313" key="4">
    <source>
        <dbReference type="Proteomes" id="UP000007148"/>
    </source>
</evidence>
<evidence type="ECO:0000256" key="2">
    <source>
        <dbReference type="SAM" id="MobiDB-lite"/>
    </source>
</evidence>
<protein>
    <recommendedName>
        <fullName evidence="5">PB1 domain-containing protein</fullName>
    </recommendedName>
</protein>
<dbReference type="InParanoid" id="G4TJ24"/>
<feature type="region of interest" description="Disordered" evidence="2">
    <location>
        <begin position="283"/>
        <end position="303"/>
    </location>
</feature>
<accession>G4TJ24</accession>
<feature type="coiled-coil region" evidence="1">
    <location>
        <begin position="457"/>
        <end position="496"/>
    </location>
</feature>
<sequence>MRGSSLAHLDAAPIPWLLWLDGLVMLHFRIQFQHEIKAFLVPYDAHWTTVTEKVTELFDVPPSNVALIHRDRDGSLTTIHNQDELRSYLLGPKSARAVAGLPLDFDLKDLREWKYSIISHIPMSEIEDTEEHESITEILQQAHTGKFTDEDYTFINRPPNDPTDVQLVIPGEETPYAVPRHLGIGASPNMQVMQLRQEDDNSWDKVQAPSERDVEDEEPEGTVRSVDYPHLEEPTRPQSVASSGPPRIPSRDKGKGRAMSTTSLDPVPLYSTVDVDVASNRSVINNDTPKKPTIQIPEAPRDMGPIPLISNIVKKMSLESGAGESTRQQSDEGTYGTLITQLVSLVDVVTQLLEDDGVAHQLRGTWEGMALKSAITPMSAFPPGQPKPKELALAEGIVKVMKRVQTIVEEDPPSDIEEQDGDVIWTHRPTPSSAFPKTPIHTEKRTAVPAPASVPAAASAKSSKQRLEEAKALYKAEKARYRAEREQRRRNKLESRGYKYPDVVNGVQETDEPPIEVKPAPPGHRASLMSAPDPDAYRGRASAVPHSAKAASTVKPAAGSTYSPALLPTHLSQAVQASIGKSVKSPSVPSMREADAPIDAADSAHDGGSEGPGTPKPAPARPQRASTQFDFDAFMEANAWNTAPRAAPGWVHEQAQQQPPQVPPPPAITATSTKRGSHSLVPAKKLSAPPPPAPPPRVFMQTAAITDSPHPLERPPLGHERAGSENTAPTPPPRPHAFSPSYSPPDATHGYPHHRHHESTGSGGAGGAGLEQTSSDAFRANLASRGSVKGARWGAHRRIDVGGREDSLPIEAHPPPVYSTDGEGGDELIESGGPPARLEKGALPLNEEFKRRCLAVLHEYNVTQDKYPNLDVMITQGIQIVGNNRQMMRLAAESNAHARETILSEEVPNVVNRVLAMIQRGSSGNYV</sequence>
<feature type="compositionally biased region" description="Basic and acidic residues" evidence="2">
    <location>
        <begin position="710"/>
        <end position="723"/>
    </location>
</feature>
<evidence type="ECO:0008006" key="5">
    <source>
        <dbReference type="Google" id="ProtNLM"/>
    </source>
</evidence>
<keyword evidence="4" id="KW-1185">Reference proteome</keyword>
<organism evidence="3 4">
    <name type="scientific">Serendipita indica (strain DSM 11827)</name>
    <name type="common">Root endophyte fungus</name>
    <name type="synonym">Piriformospora indica</name>
    <dbReference type="NCBI Taxonomy" id="1109443"/>
    <lineage>
        <taxon>Eukaryota</taxon>
        <taxon>Fungi</taxon>
        <taxon>Dikarya</taxon>
        <taxon>Basidiomycota</taxon>
        <taxon>Agaricomycotina</taxon>
        <taxon>Agaricomycetes</taxon>
        <taxon>Sebacinales</taxon>
        <taxon>Serendipitaceae</taxon>
        <taxon>Serendipita</taxon>
    </lineage>
</organism>
<dbReference type="Proteomes" id="UP000007148">
    <property type="component" value="Unassembled WGS sequence"/>
</dbReference>
<dbReference type="SUPFAM" id="SSF54277">
    <property type="entry name" value="CAD &amp; PB1 domains"/>
    <property type="match status" value="1"/>
</dbReference>
<feature type="region of interest" description="Disordered" evidence="2">
    <location>
        <begin position="600"/>
        <end position="624"/>
    </location>
</feature>